<dbReference type="GO" id="GO:0004674">
    <property type="term" value="F:protein serine/threonine kinase activity"/>
    <property type="evidence" value="ECO:0007669"/>
    <property type="project" value="TreeGrafter"/>
</dbReference>
<dbReference type="InterPro" id="IPR011990">
    <property type="entry name" value="TPR-like_helical_dom_sf"/>
</dbReference>
<evidence type="ECO:0000256" key="4">
    <source>
        <dbReference type="ARBA" id="ARBA00022840"/>
    </source>
</evidence>
<feature type="repeat" description="TPR" evidence="5">
    <location>
        <begin position="601"/>
        <end position="634"/>
    </location>
</feature>
<dbReference type="SMART" id="SM00220">
    <property type="entry name" value="S_TKc"/>
    <property type="match status" value="1"/>
</dbReference>
<keyword evidence="8" id="KW-1185">Reference proteome</keyword>
<dbReference type="Proteomes" id="UP000613768">
    <property type="component" value="Unassembled WGS sequence"/>
</dbReference>
<evidence type="ECO:0000256" key="5">
    <source>
        <dbReference type="PROSITE-ProRule" id="PRU00339"/>
    </source>
</evidence>
<dbReference type="AlphaFoldDB" id="A0AAW3ZGP2"/>
<dbReference type="Gene3D" id="1.10.510.10">
    <property type="entry name" value="Transferase(Phosphotransferase) domain 1"/>
    <property type="match status" value="1"/>
</dbReference>
<dbReference type="Pfam" id="PF00069">
    <property type="entry name" value="Pkinase"/>
    <property type="match status" value="1"/>
</dbReference>
<dbReference type="EMBL" id="JACYTR010000003">
    <property type="protein sequence ID" value="MBD8524600.1"/>
    <property type="molecule type" value="Genomic_DNA"/>
</dbReference>
<dbReference type="PANTHER" id="PTHR43289">
    <property type="entry name" value="MITOGEN-ACTIVATED PROTEIN KINASE KINASE KINASE 20-RELATED"/>
    <property type="match status" value="1"/>
</dbReference>
<evidence type="ECO:0000256" key="2">
    <source>
        <dbReference type="ARBA" id="ARBA00022741"/>
    </source>
</evidence>
<feature type="domain" description="Protein kinase" evidence="6">
    <location>
        <begin position="86"/>
        <end position="371"/>
    </location>
</feature>
<keyword evidence="1" id="KW-0808">Transferase</keyword>
<dbReference type="InterPro" id="IPR011009">
    <property type="entry name" value="Kinase-like_dom_sf"/>
</dbReference>
<evidence type="ECO:0000313" key="8">
    <source>
        <dbReference type="Proteomes" id="UP000613768"/>
    </source>
</evidence>
<reference evidence="7 8" key="1">
    <citation type="submission" date="2020-09" db="EMBL/GenBank/DDBJ databases">
        <title>Pseudoxanthomonas sp. CAU 1598 isolated from sand of Yaerae Beach.</title>
        <authorList>
            <person name="Kim W."/>
        </authorList>
    </citation>
    <scope>NUCLEOTIDE SEQUENCE [LARGE SCALE GENOMIC DNA]</scope>
    <source>
        <strain evidence="7 8">CAU 1598</strain>
    </source>
</reference>
<dbReference type="InterPro" id="IPR008271">
    <property type="entry name" value="Ser/Thr_kinase_AS"/>
</dbReference>
<dbReference type="PANTHER" id="PTHR43289:SF34">
    <property type="entry name" value="SERINE_THREONINE-PROTEIN KINASE YBDM-RELATED"/>
    <property type="match status" value="1"/>
</dbReference>
<evidence type="ECO:0000256" key="3">
    <source>
        <dbReference type="ARBA" id="ARBA00022777"/>
    </source>
</evidence>
<keyword evidence="2" id="KW-0547">Nucleotide-binding</keyword>
<dbReference type="PROSITE" id="PS00108">
    <property type="entry name" value="PROTEIN_KINASE_ST"/>
    <property type="match status" value="1"/>
</dbReference>
<evidence type="ECO:0000313" key="7">
    <source>
        <dbReference type="EMBL" id="MBD8524600.1"/>
    </source>
</evidence>
<dbReference type="PROSITE" id="PS50011">
    <property type="entry name" value="PROTEIN_KINASE_DOM"/>
    <property type="match status" value="1"/>
</dbReference>
<keyword evidence="4" id="KW-0067">ATP-binding</keyword>
<name>A0AAW3ZGP2_9GAMM</name>
<dbReference type="SUPFAM" id="SSF56112">
    <property type="entry name" value="Protein kinase-like (PK-like)"/>
    <property type="match status" value="1"/>
</dbReference>
<dbReference type="InterPro" id="IPR019734">
    <property type="entry name" value="TPR_rpt"/>
</dbReference>
<dbReference type="PROSITE" id="PS50005">
    <property type="entry name" value="TPR"/>
    <property type="match status" value="2"/>
</dbReference>
<comment type="caution">
    <text evidence="7">The sequence shown here is derived from an EMBL/GenBank/DDBJ whole genome shotgun (WGS) entry which is preliminary data.</text>
</comment>
<sequence>MGPRTGLVEAGAAMSGESERYRRAKQLFLSAAQQPTTSRAAFLDRACADDHALRGEVEALLAASLGEHTADLPASAELPPAEIPGYRVVSPIARGGMGVVYLAERNEGEFQQRVALKLLSLHARHDPEAERRFRVERQILATLDHPNISRLLDGGTTSDGTPYLVMEYVEGERIDSWCRTRQPTIRQLVTLAIKVCRAVQSAHQRLVVHRDLKPTNILVDAHGEPKLLDFGIAKLVGDADIGVTKADTQTGLHLLTPRYAAPEQIRGELITTATDVYALGVILYELLSGRSPYGDVVSRPHRLAQAICDSQPSLPSTHSGGSADQDQANRQRIARGLKGDLDAIVMKCLRKRPNERYSSMEALVSDLEAFLDGLPVSARRGSQFYRLRVFARRHWAALSTATAVVALTAGFIVSMQAQLKETAVERDKASRAAEFMTEMFRIADPSESRGNSITVREVLDRGADSLRRDAQLPAEVRAHMMQTIGQVYRQLGLLEDSEKLLDEAVAGFPDQLAADKSQAEAVLAGLLIERGNFERGTEVLTRAAGRQREGAPNAVDARARIAYFEGELALRQGRLDEAIAPLEEAVRLRRQVFGEPSREVAEALVALGSVWRDKGQPDKAKPIYQSALEQLQQNRADLWSQAKVLNNLAVIASDRGEMEKAERGFQEALEIMRQMLGDEHVIVSAAMGNLASVKGRRGDWQAAMQLQQQALDIRRKVFGEQHPATATALGNLAYNQFALADYAAAETALLAALQTHRQAAGPSHPHTLNDLRNLVALYFTTHRFDAAQHFNDELLREGAADKPHPFVLQAGMRAALLRCLQGQCDAAAAEQALESLIAATHAKHPDAGEALFHLALIERHLGRHQSACQHAQAADAILAPLLDPQHWDRLALAWFQQNCSAPPAFTTEHKVALQQRYGASHPLLQVLEIGGESHQAKPAAVALDRPD</sequence>
<dbReference type="GO" id="GO:0005524">
    <property type="term" value="F:ATP binding"/>
    <property type="evidence" value="ECO:0007669"/>
    <property type="project" value="UniProtKB-KW"/>
</dbReference>
<evidence type="ECO:0000259" key="6">
    <source>
        <dbReference type="PROSITE" id="PS50011"/>
    </source>
</evidence>
<gene>
    <name evidence="7" type="ORF">IFO71_02495</name>
</gene>
<keyword evidence="5" id="KW-0802">TPR repeat</keyword>
<dbReference type="Pfam" id="PF13432">
    <property type="entry name" value="TPR_16"/>
    <property type="match status" value="1"/>
</dbReference>
<keyword evidence="3" id="KW-0418">Kinase</keyword>
<dbReference type="RefSeq" id="WP_192027946.1">
    <property type="nucleotide sequence ID" value="NZ_JACYTR010000003.1"/>
</dbReference>
<evidence type="ECO:0000256" key="1">
    <source>
        <dbReference type="ARBA" id="ARBA00022679"/>
    </source>
</evidence>
<accession>A0AAW3ZGP2</accession>
<dbReference type="SMART" id="SM00028">
    <property type="entry name" value="TPR"/>
    <property type="match status" value="6"/>
</dbReference>
<protein>
    <submittedName>
        <fullName evidence="7">Tetratricopeptide repeat protein</fullName>
    </submittedName>
</protein>
<organism evidence="7 8">
    <name type="scientific">Pseudomarimonas arenosa</name>
    <dbReference type="NCBI Taxonomy" id="2774145"/>
    <lineage>
        <taxon>Bacteria</taxon>
        <taxon>Pseudomonadati</taxon>
        <taxon>Pseudomonadota</taxon>
        <taxon>Gammaproteobacteria</taxon>
        <taxon>Lysobacterales</taxon>
        <taxon>Lysobacteraceae</taxon>
        <taxon>Pseudomarimonas</taxon>
    </lineage>
</organism>
<dbReference type="Gene3D" id="1.25.40.10">
    <property type="entry name" value="Tetratricopeptide repeat domain"/>
    <property type="match status" value="3"/>
</dbReference>
<dbReference type="CDD" id="cd14014">
    <property type="entry name" value="STKc_PknB_like"/>
    <property type="match status" value="1"/>
</dbReference>
<dbReference type="InterPro" id="IPR000719">
    <property type="entry name" value="Prot_kinase_dom"/>
</dbReference>
<dbReference type="Gene3D" id="3.30.200.20">
    <property type="entry name" value="Phosphorylase Kinase, domain 1"/>
    <property type="match status" value="1"/>
</dbReference>
<feature type="repeat" description="TPR" evidence="5">
    <location>
        <begin position="642"/>
        <end position="675"/>
    </location>
</feature>
<dbReference type="SUPFAM" id="SSF48452">
    <property type="entry name" value="TPR-like"/>
    <property type="match status" value="2"/>
</dbReference>
<proteinExistence type="predicted"/>
<dbReference type="Pfam" id="PF13424">
    <property type="entry name" value="TPR_12"/>
    <property type="match status" value="3"/>
</dbReference>